<name>A0A495IYU6_9SPHI</name>
<comment type="caution">
    <text evidence="4">The sequence shown here is derived from an EMBL/GenBank/DDBJ whole genome shotgun (WGS) entry which is preliminary data.</text>
</comment>
<dbReference type="AlphaFoldDB" id="A0A495IYU6"/>
<dbReference type="OrthoDB" id="9787344at2"/>
<dbReference type="PANTHER" id="PTHR37299">
    <property type="entry name" value="TRANSCRIPTIONAL REGULATOR-RELATED"/>
    <property type="match status" value="1"/>
</dbReference>
<dbReference type="InterPro" id="IPR011006">
    <property type="entry name" value="CheY-like_superfamily"/>
</dbReference>
<dbReference type="GO" id="GO:0003677">
    <property type="term" value="F:DNA binding"/>
    <property type="evidence" value="ECO:0007669"/>
    <property type="project" value="InterPro"/>
</dbReference>
<dbReference type="InterPro" id="IPR046947">
    <property type="entry name" value="LytR-like"/>
</dbReference>
<dbReference type="SUPFAM" id="SSF52172">
    <property type="entry name" value="CheY-like"/>
    <property type="match status" value="1"/>
</dbReference>
<dbReference type="EMBL" id="RBKU01000001">
    <property type="protein sequence ID" value="RKR81875.1"/>
    <property type="molecule type" value="Genomic_DNA"/>
</dbReference>
<evidence type="ECO:0000313" key="4">
    <source>
        <dbReference type="EMBL" id="RKR81875.1"/>
    </source>
</evidence>
<dbReference type="PROSITE" id="PS50930">
    <property type="entry name" value="HTH_LYTTR"/>
    <property type="match status" value="1"/>
</dbReference>
<dbReference type="GO" id="GO:0000156">
    <property type="term" value="F:phosphorelay response regulator activity"/>
    <property type="evidence" value="ECO:0007669"/>
    <property type="project" value="InterPro"/>
</dbReference>
<evidence type="ECO:0000259" key="2">
    <source>
        <dbReference type="PROSITE" id="PS50110"/>
    </source>
</evidence>
<dbReference type="Pfam" id="PF04397">
    <property type="entry name" value="LytTR"/>
    <property type="match status" value="1"/>
</dbReference>
<dbReference type="InterPro" id="IPR001789">
    <property type="entry name" value="Sig_transdc_resp-reg_receiver"/>
</dbReference>
<dbReference type="PANTHER" id="PTHR37299:SF1">
    <property type="entry name" value="STAGE 0 SPORULATION PROTEIN A HOMOLOG"/>
    <property type="match status" value="1"/>
</dbReference>
<accession>A0A495IYU6</accession>
<organism evidence="4 5">
    <name type="scientific">Mucilaginibacter gracilis</name>
    <dbReference type="NCBI Taxonomy" id="423350"/>
    <lineage>
        <taxon>Bacteria</taxon>
        <taxon>Pseudomonadati</taxon>
        <taxon>Bacteroidota</taxon>
        <taxon>Sphingobacteriia</taxon>
        <taxon>Sphingobacteriales</taxon>
        <taxon>Sphingobacteriaceae</taxon>
        <taxon>Mucilaginibacter</taxon>
    </lineage>
</organism>
<dbReference type="InterPro" id="IPR007492">
    <property type="entry name" value="LytTR_DNA-bd_dom"/>
</dbReference>
<dbReference type="SMART" id="SM00448">
    <property type="entry name" value="REC"/>
    <property type="match status" value="1"/>
</dbReference>
<feature type="domain" description="HTH LytTR-type" evidence="3">
    <location>
        <begin position="170"/>
        <end position="257"/>
    </location>
</feature>
<dbReference type="Pfam" id="PF00072">
    <property type="entry name" value="Response_reg"/>
    <property type="match status" value="1"/>
</dbReference>
<dbReference type="Proteomes" id="UP000268007">
    <property type="component" value="Unassembled WGS sequence"/>
</dbReference>
<feature type="modified residue" description="4-aspartylphosphate" evidence="1">
    <location>
        <position position="80"/>
    </location>
</feature>
<dbReference type="Gene3D" id="2.40.50.1020">
    <property type="entry name" value="LytTr DNA-binding domain"/>
    <property type="match status" value="1"/>
</dbReference>
<evidence type="ECO:0000256" key="1">
    <source>
        <dbReference type="PROSITE-ProRule" id="PRU00169"/>
    </source>
</evidence>
<protein>
    <submittedName>
        <fullName evidence="4">LytTR family two component transcriptional regulator</fullName>
    </submittedName>
</protein>
<keyword evidence="1" id="KW-0597">Phosphoprotein</keyword>
<dbReference type="Gene3D" id="3.40.50.2300">
    <property type="match status" value="1"/>
</dbReference>
<evidence type="ECO:0000259" key="3">
    <source>
        <dbReference type="PROSITE" id="PS50930"/>
    </source>
</evidence>
<dbReference type="SMART" id="SM00850">
    <property type="entry name" value="LytTR"/>
    <property type="match status" value="1"/>
</dbReference>
<dbReference type="PROSITE" id="PS50110">
    <property type="entry name" value="RESPONSE_REGULATORY"/>
    <property type="match status" value="1"/>
</dbReference>
<sequence>MPVRQNWKTIFFNRYLRYRIIYDIYYTMTCLIIDDNPIARATLSQLANQVKDLDIICEYCNAIDAYNHLQAEEVDLIFLDIEMPEMSGLELTRNLRNKGTIIIFTTSKKEYAVEAFELNVADYLVKPVTPARFLQAVSKAREINDSKKEDLQVKADEFIFVRDSNITRRIRFDEILYAEAMGDYVKFYTKAKTYAIHGTLKGAEEKLPAANFIRVHRSYIIAMDKIDTLQEGGLVINGQFLPIADAYRKSLNSRMNVF</sequence>
<proteinExistence type="predicted"/>
<gene>
    <name evidence="4" type="ORF">BDD43_2036</name>
</gene>
<keyword evidence="5" id="KW-1185">Reference proteome</keyword>
<feature type="domain" description="Response regulatory" evidence="2">
    <location>
        <begin position="29"/>
        <end position="141"/>
    </location>
</feature>
<reference evidence="4 5" key="1">
    <citation type="submission" date="2018-10" db="EMBL/GenBank/DDBJ databases">
        <title>Genomic Encyclopedia of Archaeal and Bacterial Type Strains, Phase II (KMG-II): from individual species to whole genera.</title>
        <authorList>
            <person name="Goeker M."/>
        </authorList>
    </citation>
    <scope>NUCLEOTIDE SEQUENCE [LARGE SCALE GENOMIC DNA]</scope>
    <source>
        <strain evidence="4 5">DSM 18602</strain>
    </source>
</reference>
<evidence type="ECO:0000313" key="5">
    <source>
        <dbReference type="Proteomes" id="UP000268007"/>
    </source>
</evidence>